<gene>
    <name evidence="2" type="ORF">Rhal01_01739</name>
</gene>
<keyword evidence="1" id="KW-1133">Transmembrane helix</keyword>
<comment type="caution">
    <text evidence="2">The sequence shown here is derived from an EMBL/GenBank/DDBJ whole genome shotgun (WGS) entry which is preliminary data.</text>
</comment>
<feature type="transmembrane region" description="Helical" evidence="1">
    <location>
        <begin position="64"/>
        <end position="81"/>
    </location>
</feature>
<protein>
    <recommendedName>
        <fullName evidence="4">CN hydrolase domain-containing protein</fullName>
    </recommendedName>
</protein>
<keyword evidence="1" id="KW-0472">Membrane</keyword>
<evidence type="ECO:0000313" key="3">
    <source>
        <dbReference type="Proteomes" id="UP001424741"/>
    </source>
</evidence>
<sequence length="90" mass="10398">MESLSCGSRNRSSQLARILTRRQTFRYVDRDLYALVYPGLKSGFLNMGDYDKARLPEITHIPEYAWWAILAAIFLTVFKLLKGKDRPAES</sequence>
<evidence type="ECO:0000256" key="1">
    <source>
        <dbReference type="SAM" id="Phobius"/>
    </source>
</evidence>
<dbReference type="EMBL" id="BAABRL010000004">
    <property type="protein sequence ID" value="GAA5495560.1"/>
    <property type="molecule type" value="Genomic_DNA"/>
</dbReference>
<dbReference type="RefSeq" id="WP_346188339.1">
    <property type="nucleotide sequence ID" value="NZ_BAABRL010000004.1"/>
</dbReference>
<reference evidence="2 3" key="1">
    <citation type="submission" date="2024-02" db="EMBL/GenBank/DDBJ databases">
        <title>Rubritalea halochordaticola NBRC 107102.</title>
        <authorList>
            <person name="Ichikawa N."/>
            <person name="Katano-Makiyama Y."/>
            <person name="Hidaka K."/>
        </authorList>
    </citation>
    <scope>NUCLEOTIDE SEQUENCE [LARGE SCALE GENOMIC DNA]</scope>
    <source>
        <strain evidence="2 3">NBRC 107102</strain>
    </source>
</reference>
<keyword evidence="3" id="KW-1185">Reference proteome</keyword>
<name>A0ABP9V0S6_9BACT</name>
<accession>A0ABP9V0S6</accession>
<evidence type="ECO:0000313" key="2">
    <source>
        <dbReference type="EMBL" id="GAA5495560.1"/>
    </source>
</evidence>
<evidence type="ECO:0008006" key="4">
    <source>
        <dbReference type="Google" id="ProtNLM"/>
    </source>
</evidence>
<dbReference type="Proteomes" id="UP001424741">
    <property type="component" value="Unassembled WGS sequence"/>
</dbReference>
<keyword evidence="1" id="KW-0812">Transmembrane</keyword>
<organism evidence="2 3">
    <name type="scientific">Rubritalea halochordaticola</name>
    <dbReference type="NCBI Taxonomy" id="714537"/>
    <lineage>
        <taxon>Bacteria</taxon>
        <taxon>Pseudomonadati</taxon>
        <taxon>Verrucomicrobiota</taxon>
        <taxon>Verrucomicrobiia</taxon>
        <taxon>Verrucomicrobiales</taxon>
        <taxon>Rubritaleaceae</taxon>
        <taxon>Rubritalea</taxon>
    </lineage>
</organism>
<proteinExistence type="predicted"/>